<dbReference type="EMBL" id="PKHA01000001">
    <property type="protein sequence ID" value="PKY99798.1"/>
    <property type="molecule type" value="Genomic_DNA"/>
</dbReference>
<comment type="caution">
    <text evidence="2">The sequence shown here is derived from an EMBL/GenBank/DDBJ whole genome shotgun (WGS) entry which is preliminary data.</text>
</comment>
<feature type="transmembrane region" description="Helical" evidence="1">
    <location>
        <begin position="34"/>
        <end position="52"/>
    </location>
</feature>
<protein>
    <submittedName>
        <fullName evidence="2">Uncharacterized protein</fullName>
    </submittedName>
</protein>
<name>A0A2I1KW20_9ACTO</name>
<keyword evidence="1" id="KW-1133">Transmembrane helix</keyword>
<evidence type="ECO:0000313" key="2">
    <source>
        <dbReference type="EMBL" id="PKY99798.1"/>
    </source>
</evidence>
<proteinExistence type="predicted"/>
<keyword evidence="1" id="KW-0812">Transmembrane</keyword>
<dbReference type="Proteomes" id="UP000234778">
    <property type="component" value="Unassembled WGS sequence"/>
</dbReference>
<feature type="transmembrane region" description="Helical" evidence="1">
    <location>
        <begin position="101"/>
        <end position="125"/>
    </location>
</feature>
<feature type="transmembrane region" description="Helical" evidence="1">
    <location>
        <begin position="131"/>
        <end position="154"/>
    </location>
</feature>
<dbReference type="RefSeq" id="WP_101637880.1">
    <property type="nucleotide sequence ID" value="NZ_JAHAIH010000015.1"/>
</dbReference>
<keyword evidence="1" id="KW-0472">Membrane</keyword>
<evidence type="ECO:0000256" key="1">
    <source>
        <dbReference type="SAM" id="Phobius"/>
    </source>
</evidence>
<gene>
    <name evidence="2" type="ORF">CYJ26_02740</name>
</gene>
<organism evidence="2 3">
    <name type="scientific">Actinomyces urogenitalis</name>
    <dbReference type="NCBI Taxonomy" id="103621"/>
    <lineage>
        <taxon>Bacteria</taxon>
        <taxon>Bacillati</taxon>
        <taxon>Actinomycetota</taxon>
        <taxon>Actinomycetes</taxon>
        <taxon>Actinomycetales</taxon>
        <taxon>Actinomycetaceae</taxon>
        <taxon>Actinomyces</taxon>
    </lineage>
</organism>
<reference evidence="2 3" key="1">
    <citation type="submission" date="2017-12" db="EMBL/GenBank/DDBJ databases">
        <title>Phylogenetic diversity of female urinary microbiome.</title>
        <authorList>
            <person name="Thomas-White K."/>
            <person name="Wolfe A.J."/>
        </authorList>
    </citation>
    <scope>NUCLEOTIDE SEQUENCE [LARGE SCALE GENOMIC DNA]</scope>
    <source>
        <strain evidence="2 3">UMB0319</strain>
    </source>
</reference>
<evidence type="ECO:0000313" key="3">
    <source>
        <dbReference type="Proteomes" id="UP000234778"/>
    </source>
</evidence>
<dbReference type="GeneID" id="81707865"/>
<sequence>MAAKTNVWPVVSDHIDTLVTYESDQTSRVSARDIAVQYVLPTLAGLVCALVAESLISIGNILAGAAIMTAFSFGLAIFAFQARTSITGVKGSRRLRLLDEFFANVLYSVLVGLAWSLLLMVLAVVDVSGAWARVANGLVTAVGLHYLVVMLMCIKRLRAVYRDLTR</sequence>
<accession>A0A2I1KW20</accession>
<feature type="transmembrane region" description="Helical" evidence="1">
    <location>
        <begin position="58"/>
        <end position="80"/>
    </location>
</feature>
<dbReference type="AlphaFoldDB" id="A0A2I1KW20"/>